<evidence type="ECO:0000259" key="4">
    <source>
        <dbReference type="SMART" id="SM00400"/>
    </source>
</evidence>
<dbReference type="RefSeq" id="WP_094119102.1">
    <property type="nucleotide sequence ID" value="NZ_MLFN01000001.1"/>
</dbReference>
<dbReference type="Proteomes" id="UP000193933">
    <property type="component" value="Unassembled WGS sequence"/>
</dbReference>
<dbReference type="PANTHER" id="PTHR30313">
    <property type="entry name" value="DNA PRIMASE"/>
    <property type="match status" value="1"/>
</dbReference>
<evidence type="ECO:0000256" key="3">
    <source>
        <dbReference type="ARBA" id="ARBA00022833"/>
    </source>
</evidence>
<keyword evidence="6" id="KW-1185">Reference proteome</keyword>
<dbReference type="AlphaFoldDB" id="A0A1X1C2S4"/>
<evidence type="ECO:0000313" key="5">
    <source>
        <dbReference type="EMBL" id="ORM55949.1"/>
    </source>
</evidence>
<dbReference type="InterPro" id="IPR002694">
    <property type="entry name" value="Znf_CHC2"/>
</dbReference>
<sequence>MSIIDSAMKLTELTKQGANYRGLCPFHDESTPSFVVRPQNNDFICFGCGKSGGEIELAQFERDSRSDKGGKKGGGF</sequence>
<organism evidence="5 6">
    <name type="scientific">Pantoea conspicua</name>
    <dbReference type="NCBI Taxonomy" id="472705"/>
    <lineage>
        <taxon>Bacteria</taxon>
        <taxon>Pseudomonadati</taxon>
        <taxon>Pseudomonadota</taxon>
        <taxon>Gammaproteobacteria</taxon>
        <taxon>Enterobacterales</taxon>
        <taxon>Erwiniaceae</taxon>
        <taxon>Pantoea</taxon>
    </lineage>
</organism>
<dbReference type="GO" id="GO:0003677">
    <property type="term" value="F:DNA binding"/>
    <property type="evidence" value="ECO:0007669"/>
    <property type="project" value="InterPro"/>
</dbReference>
<dbReference type="PANTHER" id="PTHR30313:SF2">
    <property type="entry name" value="DNA PRIMASE"/>
    <property type="match status" value="1"/>
</dbReference>
<evidence type="ECO:0000313" key="6">
    <source>
        <dbReference type="Proteomes" id="UP000193933"/>
    </source>
</evidence>
<dbReference type="GO" id="GO:0008270">
    <property type="term" value="F:zinc ion binding"/>
    <property type="evidence" value="ECO:0007669"/>
    <property type="project" value="UniProtKB-KW"/>
</dbReference>
<accession>A0A1X1C2S4</accession>
<evidence type="ECO:0000256" key="1">
    <source>
        <dbReference type="ARBA" id="ARBA00022723"/>
    </source>
</evidence>
<keyword evidence="3" id="KW-0862">Zinc</keyword>
<keyword evidence="1" id="KW-0479">Metal-binding</keyword>
<dbReference type="GO" id="GO:0003899">
    <property type="term" value="F:DNA-directed RNA polymerase activity"/>
    <property type="evidence" value="ECO:0007669"/>
    <property type="project" value="InterPro"/>
</dbReference>
<dbReference type="Gene3D" id="3.90.580.10">
    <property type="entry name" value="Zinc finger, CHC2-type domain"/>
    <property type="match status" value="1"/>
</dbReference>
<keyword evidence="2" id="KW-0863">Zinc-finger</keyword>
<evidence type="ECO:0000256" key="2">
    <source>
        <dbReference type="ARBA" id="ARBA00022771"/>
    </source>
</evidence>
<feature type="domain" description="Zinc finger CHC2-type" evidence="4">
    <location>
        <begin position="20"/>
        <end position="58"/>
    </location>
</feature>
<dbReference type="SMART" id="SM00400">
    <property type="entry name" value="ZnF_CHCC"/>
    <property type="match status" value="1"/>
</dbReference>
<gene>
    <name evidence="5" type="ORF">HA41_00515</name>
</gene>
<dbReference type="SUPFAM" id="SSF57783">
    <property type="entry name" value="Zinc beta-ribbon"/>
    <property type="match status" value="1"/>
</dbReference>
<dbReference type="Pfam" id="PF01807">
    <property type="entry name" value="Zn_ribbon_DnaG"/>
    <property type="match status" value="1"/>
</dbReference>
<dbReference type="GO" id="GO:0006269">
    <property type="term" value="P:DNA replication, synthesis of primer"/>
    <property type="evidence" value="ECO:0007669"/>
    <property type="project" value="TreeGrafter"/>
</dbReference>
<comment type="caution">
    <text evidence="5">The sequence shown here is derived from an EMBL/GenBank/DDBJ whole genome shotgun (WGS) entry which is preliminary data.</text>
</comment>
<dbReference type="GO" id="GO:0005737">
    <property type="term" value="C:cytoplasm"/>
    <property type="evidence" value="ECO:0007669"/>
    <property type="project" value="TreeGrafter"/>
</dbReference>
<dbReference type="InterPro" id="IPR036977">
    <property type="entry name" value="DNA_primase_Znf_CHC2"/>
</dbReference>
<reference evidence="5 6" key="1">
    <citation type="journal article" date="2017" name="Antonie Van Leeuwenhoek">
        <title>Phylogenomic resolution of the bacterial genus Pantoea and its relationship with Erwinia and Tatumella.</title>
        <authorList>
            <person name="Palmer M."/>
            <person name="Steenkamp E.T."/>
            <person name="Coetzee M.P."/>
            <person name="Chan W.Y."/>
            <person name="van Zyl E."/>
            <person name="De Maayer P."/>
            <person name="Coutinho T.A."/>
            <person name="Blom J."/>
            <person name="Smits T.H."/>
            <person name="Duffy B."/>
            <person name="Venter S.N."/>
        </authorList>
    </citation>
    <scope>NUCLEOTIDE SEQUENCE [LARGE SCALE GENOMIC DNA]</scope>
    <source>
        <strain evidence="5 6">LMG 24534</strain>
    </source>
</reference>
<dbReference type="OrthoDB" id="6434096at2"/>
<proteinExistence type="predicted"/>
<protein>
    <recommendedName>
        <fullName evidence="4">Zinc finger CHC2-type domain-containing protein</fullName>
    </recommendedName>
</protein>
<dbReference type="EMBL" id="MLFN01000001">
    <property type="protein sequence ID" value="ORM55949.1"/>
    <property type="molecule type" value="Genomic_DNA"/>
</dbReference>
<dbReference type="InterPro" id="IPR050219">
    <property type="entry name" value="DnaG_primase"/>
</dbReference>
<name>A0A1X1C2S4_9GAMM</name>